<accession>A0A9W8ACC6</accession>
<dbReference type="PROSITE" id="PS01095">
    <property type="entry name" value="GH18_1"/>
    <property type="match status" value="1"/>
</dbReference>
<keyword evidence="5 7" id="KW-0326">Glycosidase</keyword>
<dbReference type="PROSITE" id="PS51910">
    <property type="entry name" value="GH18_2"/>
    <property type="match status" value="1"/>
</dbReference>
<dbReference type="EMBL" id="JANBPT010000164">
    <property type="protein sequence ID" value="KAJ1926535.1"/>
    <property type="molecule type" value="Genomic_DNA"/>
</dbReference>
<sequence length="479" mass="52713">MMVNGWHRLASAALLGLALLAAPSIHAAPTAAESDTTSYVVAYYPDWKAGSYPPSAVPYTQLTHLNYAFAILNEDTTLTVENPSALHEISRMAHDQHTQVLIAVGGWTGSKYFSPIAANPVKRRQAISHMVEFVAKYNLDGIDLDWEFPGRVGEDCNVVDFTNDTPNLLVLLQELRTALDAQFPEPSSRKLITMAVRVQPFEVDEKPLADVSAYASLLDYISVMAYDINGGWSDHTGPNAPFVADPSDPNPNLSYTQAINDWTAAGFPAHQIVAGVPFYGRSVQTEQPMDARQLVVPQAKVNVPGDSDDGMWASPRCSHQPAVYSTVWKYRNLRSQGILAADGSVVDPQWKGYWDEKSQTPWLYNAAQKTFVSYDDARSISNKANYAREQGLRGIMGYDLSQDNGELLTSISEARWSLSGSSSPGPVPVVSVVPESMPLVDEDGEPEADVVPTTEEETRIVESLGSFRRWFKSVIDKYF</sequence>
<dbReference type="GO" id="GO:0008061">
    <property type="term" value="F:chitin binding"/>
    <property type="evidence" value="ECO:0007669"/>
    <property type="project" value="InterPro"/>
</dbReference>
<feature type="domain" description="GH18" evidence="10">
    <location>
        <begin position="38"/>
        <end position="418"/>
    </location>
</feature>
<dbReference type="InterPro" id="IPR017853">
    <property type="entry name" value="GH"/>
</dbReference>
<dbReference type="SMART" id="SM00636">
    <property type="entry name" value="Glyco_18"/>
    <property type="match status" value="1"/>
</dbReference>
<dbReference type="Gene3D" id="3.10.50.10">
    <property type="match status" value="1"/>
</dbReference>
<evidence type="ECO:0000313" key="12">
    <source>
        <dbReference type="Proteomes" id="UP001150569"/>
    </source>
</evidence>
<feature type="signal peptide" evidence="9">
    <location>
        <begin position="1"/>
        <end position="27"/>
    </location>
</feature>
<dbReference type="SUPFAM" id="SSF54556">
    <property type="entry name" value="Chitinase insertion domain"/>
    <property type="match status" value="1"/>
</dbReference>
<dbReference type="Pfam" id="PF00704">
    <property type="entry name" value="Glyco_hydro_18"/>
    <property type="match status" value="1"/>
</dbReference>
<name>A0A9W8ACC6_9FUNG</name>
<feature type="chain" id="PRO_5040865037" description="GH18 domain-containing protein" evidence="9">
    <location>
        <begin position="28"/>
        <end position="479"/>
    </location>
</feature>
<dbReference type="InterPro" id="IPR011583">
    <property type="entry name" value="Chitinase_II/V-like_cat"/>
</dbReference>
<evidence type="ECO:0000256" key="8">
    <source>
        <dbReference type="RuleBase" id="RU004453"/>
    </source>
</evidence>
<evidence type="ECO:0000256" key="3">
    <source>
        <dbReference type="ARBA" id="ARBA00023024"/>
    </source>
</evidence>
<dbReference type="Gene3D" id="3.20.20.80">
    <property type="entry name" value="Glycosidases"/>
    <property type="match status" value="1"/>
</dbReference>
<keyword evidence="6" id="KW-0624">Polysaccharide degradation</keyword>
<dbReference type="PANTHER" id="PTHR11177">
    <property type="entry name" value="CHITINASE"/>
    <property type="match status" value="1"/>
</dbReference>
<keyword evidence="12" id="KW-1185">Reference proteome</keyword>
<dbReference type="SUPFAM" id="SSF51445">
    <property type="entry name" value="(Trans)glycosidases"/>
    <property type="match status" value="1"/>
</dbReference>
<dbReference type="AlphaFoldDB" id="A0A9W8ACC6"/>
<keyword evidence="9" id="KW-0732">Signal</keyword>
<evidence type="ECO:0000256" key="7">
    <source>
        <dbReference type="RuleBase" id="RU000489"/>
    </source>
</evidence>
<evidence type="ECO:0000313" key="11">
    <source>
        <dbReference type="EMBL" id="KAJ1926535.1"/>
    </source>
</evidence>
<evidence type="ECO:0000256" key="6">
    <source>
        <dbReference type="ARBA" id="ARBA00023326"/>
    </source>
</evidence>
<dbReference type="InterPro" id="IPR001579">
    <property type="entry name" value="Glyco_hydro_18_chit_AS"/>
</dbReference>
<proteinExistence type="inferred from homology"/>
<comment type="similarity">
    <text evidence="8">Belongs to the glycosyl hydrolase 18 family.</text>
</comment>
<evidence type="ECO:0000256" key="1">
    <source>
        <dbReference type="ARBA" id="ARBA00000822"/>
    </source>
</evidence>
<dbReference type="InterPro" id="IPR029070">
    <property type="entry name" value="Chitinase_insertion_sf"/>
</dbReference>
<keyword evidence="3" id="KW-0146">Chitin degradation</keyword>
<dbReference type="GO" id="GO:0006032">
    <property type="term" value="P:chitin catabolic process"/>
    <property type="evidence" value="ECO:0007669"/>
    <property type="project" value="UniProtKB-KW"/>
</dbReference>
<dbReference type="InterPro" id="IPR050314">
    <property type="entry name" value="Glycosyl_Hydrlase_18"/>
</dbReference>
<evidence type="ECO:0000256" key="5">
    <source>
        <dbReference type="ARBA" id="ARBA00023295"/>
    </source>
</evidence>
<dbReference type="PANTHER" id="PTHR11177:SF392">
    <property type="entry name" value="HAP41P"/>
    <property type="match status" value="1"/>
</dbReference>
<reference evidence="11" key="1">
    <citation type="submission" date="2022-07" db="EMBL/GenBank/DDBJ databases">
        <title>Phylogenomic reconstructions and comparative analyses of Kickxellomycotina fungi.</title>
        <authorList>
            <person name="Reynolds N.K."/>
            <person name="Stajich J.E."/>
            <person name="Barry K."/>
            <person name="Grigoriev I.V."/>
            <person name="Crous P."/>
            <person name="Smith M.E."/>
        </authorList>
    </citation>
    <scope>NUCLEOTIDE SEQUENCE</scope>
    <source>
        <strain evidence="11">RSA 861</strain>
    </source>
</reference>
<dbReference type="GO" id="GO:0000272">
    <property type="term" value="P:polysaccharide catabolic process"/>
    <property type="evidence" value="ECO:0007669"/>
    <property type="project" value="UniProtKB-KW"/>
</dbReference>
<dbReference type="GO" id="GO:0005576">
    <property type="term" value="C:extracellular region"/>
    <property type="evidence" value="ECO:0007669"/>
    <property type="project" value="TreeGrafter"/>
</dbReference>
<dbReference type="GO" id="GO:0008843">
    <property type="term" value="F:endochitinase activity"/>
    <property type="evidence" value="ECO:0007669"/>
    <property type="project" value="UniProtKB-EC"/>
</dbReference>
<evidence type="ECO:0000256" key="4">
    <source>
        <dbReference type="ARBA" id="ARBA00023277"/>
    </source>
</evidence>
<protein>
    <recommendedName>
        <fullName evidence="10">GH18 domain-containing protein</fullName>
    </recommendedName>
</protein>
<comment type="catalytic activity">
    <reaction evidence="1">
        <text>Random endo-hydrolysis of N-acetyl-beta-D-glucosaminide (1-&gt;4)-beta-linkages in chitin and chitodextrins.</text>
        <dbReference type="EC" id="3.2.1.14"/>
    </reaction>
</comment>
<comment type="caution">
    <text evidence="11">The sequence shown here is derived from an EMBL/GenBank/DDBJ whole genome shotgun (WGS) entry which is preliminary data.</text>
</comment>
<gene>
    <name evidence="11" type="ORF">IWQ60_003710</name>
</gene>
<keyword evidence="4" id="KW-0119">Carbohydrate metabolism</keyword>
<evidence type="ECO:0000256" key="9">
    <source>
        <dbReference type="SAM" id="SignalP"/>
    </source>
</evidence>
<keyword evidence="2 7" id="KW-0378">Hydrolase</keyword>
<dbReference type="InterPro" id="IPR001223">
    <property type="entry name" value="Glyco_hydro18_cat"/>
</dbReference>
<organism evidence="11 12">
    <name type="scientific">Tieghemiomyces parasiticus</name>
    <dbReference type="NCBI Taxonomy" id="78921"/>
    <lineage>
        <taxon>Eukaryota</taxon>
        <taxon>Fungi</taxon>
        <taxon>Fungi incertae sedis</taxon>
        <taxon>Zoopagomycota</taxon>
        <taxon>Kickxellomycotina</taxon>
        <taxon>Dimargaritomycetes</taxon>
        <taxon>Dimargaritales</taxon>
        <taxon>Dimargaritaceae</taxon>
        <taxon>Tieghemiomyces</taxon>
    </lineage>
</organism>
<dbReference type="OrthoDB" id="76388at2759"/>
<evidence type="ECO:0000259" key="10">
    <source>
        <dbReference type="PROSITE" id="PS51910"/>
    </source>
</evidence>
<evidence type="ECO:0000256" key="2">
    <source>
        <dbReference type="ARBA" id="ARBA00022801"/>
    </source>
</evidence>
<dbReference type="Proteomes" id="UP001150569">
    <property type="component" value="Unassembled WGS sequence"/>
</dbReference>